<feature type="region of interest" description="Disordered" evidence="1">
    <location>
        <begin position="56"/>
        <end position="82"/>
    </location>
</feature>
<evidence type="ECO:0000256" key="1">
    <source>
        <dbReference type="SAM" id="MobiDB-lite"/>
    </source>
</evidence>
<reference evidence="2" key="1">
    <citation type="submission" date="2021-03" db="EMBL/GenBank/DDBJ databases">
        <authorList>
            <person name="Bekaert M."/>
        </authorList>
    </citation>
    <scope>NUCLEOTIDE SEQUENCE</scope>
</reference>
<feature type="region of interest" description="Disordered" evidence="1">
    <location>
        <begin position="131"/>
        <end position="153"/>
    </location>
</feature>
<dbReference type="EMBL" id="CAJPWZ010000720">
    <property type="protein sequence ID" value="CAG2199303.1"/>
    <property type="molecule type" value="Genomic_DNA"/>
</dbReference>
<keyword evidence="3" id="KW-1185">Reference proteome</keyword>
<name>A0A8S3QYB6_MYTED</name>
<sequence>MEEVCREGGRPVPPYFSTAPDNSPGALIDWRVQAAIMGELGDRAAAFRGMFQLQGPRAATGSPAGQLGQAEGGIDPLRSPPTPLQGKLFVENLSAVRGPTPPAFDSHFHLDRGWRQWRMNGRMDRQRFIEMRLPTPSPPQKPSESSGRCYGPL</sequence>
<protein>
    <submittedName>
        <fullName evidence="2">Uncharacterized protein</fullName>
    </submittedName>
</protein>
<gene>
    <name evidence="2" type="ORF">MEDL_14012</name>
</gene>
<organism evidence="2 3">
    <name type="scientific">Mytilus edulis</name>
    <name type="common">Blue mussel</name>
    <dbReference type="NCBI Taxonomy" id="6550"/>
    <lineage>
        <taxon>Eukaryota</taxon>
        <taxon>Metazoa</taxon>
        <taxon>Spiralia</taxon>
        <taxon>Lophotrochozoa</taxon>
        <taxon>Mollusca</taxon>
        <taxon>Bivalvia</taxon>
        <taxon>Autobranchia</taxon>
        <taxon>Pteriomorphia</taxon>
        <taxon>Mytilida</taxon>
        <taxon>Mytiloidea</taxon>
        <taxon>Mytilidae</taxon>
        <taxon>Mytilinae</taxon>
        <taxon>Mytilus</taxon>
    </lineage>
</organism>
<evidence type="ECO:0000313" key="3">
    <source>
        <dbReference type="Proteomes" id="UP000683360"/>
    </source>
</evidence>
<accession>A0A8S3QYB6</accession>
<comment type="caution">
    <text evidence="2">The sequence shown here is derived from an EMBL/GenBank/DDBJ whole genome shotgun (WGS) entry which is preliminary data.</text>
</comment>
<dbReference type="Proteomes" id="UP000683360">
    <property type="component" value="Unassembled WGS sequence"/>
</dbReference>
<proteinExistence type="predicted"/>
<dbReference type="AlphaFoldDB" id="A0A8S3QYB6"/>
<evidence type="ECO:0000313" key="2">
    <source>
        <dbReference type="EMBL" id="CAG2199303.1"/>
    </source>
</evidence>